<dbReference type="Gene3D" id="3.40.50.300">
    <property type="entry name" value="P-loop containing nucleotide triphosphate hydrolases"/>
    <property type="match status" value="1"/>
</dbReference>
<dbReference type="Pfam" id="PF17863">
    <property type="entry name" value="AAA_lid_2"/>
    <property type="match status" value="1"/>
</dbReference>
<dbReference type="Proteomes" id="UP000831787">
    <property type="component" value="Chromosome"/>
</dbReference>
<dbReference type="InterPro" id="IPR041628">
    <property type="entry name" value="ChlI/MoxR_AAA_lid"/>
</dbReference>
<sequence length="310" mass="34834">MEKAKDRIARVIIGKDFEIELLFTALLADGHVLLESVPGSGKTKLAKSFAKVIHGAFNRIQFTPDVLPSDVTGIQYYNPKTQEFQLRSGPVMTNILLVDEINRATPKTQSSLLEVMEEKQTTVDGDTLHITPPFCVLATQNPVEGSQGTFPLPEAQLDRFLFKIDMGYPELEEEKRILQTYRQHDPLQELEAVLSLEEVLHLKKSVQNITVSEAAVDYLLAIIHETRKNEDVELGVSTRGALALMRASQAQALLHDRNFVTPQDIKKLAPYVIEHRLVLSIEGTFRKTKKQVLEEIMNEVQVPVEEGGVR</sequence>
<organism evidence="2 3">
    <name type="scientific">Halobacillus salinarum</name>
    <dbReference type="NCBI Taxonomy" id="2932257"/>
    <lineage>
        <taxon>Bacteria</taxon>
        <taxon>Bacillati</taxon>
        <taxon>Bacillota</taxon>
        <taxon>Bacilli</taxon>
        <taxon>Bacillales</taxon>
        <taxon>Bacillaceae</taxon>
        <taxon>Halobacillus</taxon>
    </lineage>
</organism>
<accession>A0ABY4ERZ2</accession>
<gene>
    <name evidence="2" type="ORF">MUN89_08835</name>
</gene>
<proteinExistence type="predicted"/>
<protein>
    <submittedName>
        <fullName evidence="2">MoxR family ATPase</fullName>
    </submittedName>
</protein>
<dbReference type="InterPro" id="IPR011703">
    <property type="entry name" value="ATPase_AAA-3"/>
</dbReference>
<feature type="domain" description="AAA+ ATPase" evidence="1">
    <location>
        <begin position="28"/>
        <end position="170"/>
    </location>
</feature>
<dbReference type="RefSeq" id="WP_244713661.1">
    <property type="nucleotide sequence ID" value="NZ_CP095073.1"/>
</dbReference>
<dbReference type="PIRSF" id="PIRSF002849">
    <property type="entry name" value="AAA_ATPase_chaperone_MoxR_prd"/>
    <property type="match status" value="1"/>
</dbReference>
<dbReference type="PANTHER" id="PTHR42759">
    <property type="entry name" value="MOXR FAMILY PROTEIN"/>
    <property type="match status" value="1"/>
</dbReference>
<evidence type="ECO:0000313" key="2">
    <source>
        <dbReference type="EMBL" id="UOQ46424.1"/>
    </source>
</evidence>
<dbReference type="SMART" id="SM00382">
    <property type="entry name" value="AAA"/>
    <property type="match status" value="1"/>
</dbReference>
<dbReference type="Pfam" id="PF07726">
    <property type="entry name" value="AAA_3"/>
    <property type="match status" value="1"/>
</dbReference>
<dbReference type="InterPro" id="IPR027417">
    <property type="entry name" value="P-loop_NTPase"/>
</dbReference>
<evidence type="ECO:0000259" key="1">
    <source>
        <dbReference type="SMART" id="SM00382"/>
    </source>
</evidence>
<keyword evidence="3" id="KW-1185">Reference proteome</keyword>
<dbReference type="InterPro" id="IPR050764">
    <property type="entry name" value="CbbQ/NirQ/NorQ/GpvN"/>
</dbReference>
<dbReference type="Gene3D" id="1.10.8.80">
    <property type="entry name" value="Magnesium chelatase subunit I, C-Terminal domain"/>
    <property type="match status" value="1"/>
</dbReference>
<evidence type="ECO:0000313" key="3">
    <source>
        <dbReference type="Proteomes" id="UP000831787"/>
    </source>
</evidence>
<dbReference type="EMBL" id="CP095073">
    <property type="protein sequence ID" value="UOQ46424.1"/>
    <property type="molecule type" value="Genomic_DNA"/>
</dbReference>
<dbReference type="PANTHER" id="PTHR42759:SF5">
    <property type="entry name" value="METHANOL DEHYDROGENASE REGULATOR"/>
    <property type="match status" value="1"/>
</dbReference>
<reference evidence="2 3" key="1">
    <citation type="submission" date="2022-04" db="EMBL/GenBank/DDBJ databases">
        <title>Halobacillus sp. isolated from saltern.</title>
        <authorList>
            <person name="Won M."/>
            <person name="Lee C.-M."/>
            <person name="Woen H.-Y."/>
            <person name="Kwon S.-W."/>
        </authorList>
    </citation>
    <scope>NUCLEOTIDE SEQUENCE [LARGE SCALE GENOMIC DNA]</scope>
    <source>
        <strain evidence="2 3">SSBR10-3</strain>
    </source>
</reference>
<name>A0ABY4ERZ2_9BACI</name>
<dbReference type="SUPFAM" id="SSF52540">
    <property type="entry name" value="P-loop containing nucleoside triphosphate hydrolases"/>
    <property type="match status" value="1"/>
</dbReference>
<dbReference type="InterPro" id="IPR003593">
    <property type="entry name" value="AAA+_ATPase"/>
</dbReference>